<dbReference type="AlphaFoldDB" id="A0A6N0GXJ1"/>
<dbReference type="PROSITE" id="PS51206">
    <property type="entry name" value="SF3_HELICASE_1"/>
    <property type="match status" value="1"/>
</dbReference>
<dbReference type="InterPro" id="IPR014818">
    <property type="entry name" value="Phage/plasmid_primase_P4_C"/>
</dbReference>
<sequence>MKIPQESEWLDGNSLVSPIIAATMLSRLRRLGSLVQYNDLTGQWFMYSIRGPGVWSECSELFVNSVIHRIMLESNVYHRVKSPSYLSNVRNCLQYTNNILCLGYPENPRNFFVFNNGVLDLNQPSSLQPHRPYPACYTLLPYDYDPAAGCPNFLQYIQSFCSHNDDRVELIRAFMRCCLCSWTHVQKFMEVVGEGSTGKSVFQNVLMALVGFHNTVVTSLRDLNCNTFEASSLLHKKLICVSDTEFYSGSVSVLKQITGNDFLVGRRKHQQGAFNIFIEGMVVIVGNYPMYPRYATTGFMHRLIQFPASNVVKDGNERRLIQPHGTGEFEGPLADELSAIFNWVLGQDPVDAEKLVRNSARWVPSLRDSVFRGSVGSNSISSWVEDELIPGPGMYVGGAVKDPSKSDMAYPTYISYCTRNGFKPVSLKVFSTNLLSRIRDSFEWKGFVGVSVERKRVGMFIVGISRSPLLLDSDNLRGGALGEGRSAFPELPPLKEHTTPEETQHNTLTDQRAEQETEGPSDEQP</sequence>
<evidence type="ECO:0000256" key="1">
    <source>
        <dbReference type="ARBA" id="ARBA00022741"/>
    </source>
</evidence>
<evidence type="ECO:0000256" key="3">
    <source>
        <dbReference type="ARBA" id="ARBA00022840"/>
    </source>
</evidence>
<gene>
    <name evidence="6" type="primary">dnaG</name>
</gene>
<keyword evidence="2" id="KW-0378">Hydrolase</keyword>
<dbReference type="PANTHER" id="PTHR35372:SF2">
    <property type="entry name" value="SF3 HELICASE DOMAIN-CONTAINING PROTEIN"/>
    <property type="match status" value="1"/>
</dbReference>
<dbReference type="EMBL" id="MT040698">
    <property type="protein sequence ID" value="QKQ14699.1"/>
    <property type="molecule type" value="Genomic_DNA"/>
</dbReference>
<protein>
    <submittedName>
        <fullName evidence="6">Primase</fullName>
    </submittedName>
</protein>
<keyword evidence="6" id="KW-0496">Mitochondrion</keyword>
<feature type="compositionally biased region" description="Basic and acidic residues" evidence="4">
    <location>
        <begin position="493"/>
        <end position="504"/>
    </location>
</feature>
<name>A0A6N0GXJ1_ZYGCR</name>
<evidence type="ECO:0000256" key="4">
    <source>
        <dbReference type="SAM" id="MobiDB-lite"/>
    </source>
</evidence>
<accession>A0A6N0GXJ1</accession>
<dbReference type="Gene3D" id="3.40.50.300">
    <property type="entry name" value="P-loop containing nucleotide triphosphate hydrolases"/>
    <property type="match status" value="1"/>
</dbReference>
<evidence type="ECO:0000313" key="6">
    <source>
        <dbReference type="EMBL" id="QKQ14699.1"/>
    </source>
</evidence>
<dbReference type="InterPro" id="IPR051620">
    <property type="entry name" value="ORF904-like_C"/>
</dbReference>
<evidence type="ECO:0000259" key="5">
    <source>
        <dbReference type="PROSITE" id="PS51206"/>
    </source>
</evidence>
<dbReference type="GO" id="GO:0005524">
    <property type="term" value="F:ATP binding"/>
    <property type="evidence" value="ECO:0007669"/>
    <property type="project" value="UniProtKB-KW"/>
</dbReference>
<proteinExistence type="predicted"/>
<reference evidence="6" key="1">
    <citation type="journal article" date="2020" name="J. Exp. Bot.">
        <title>Zygnema circumcarinatum UTEX 1559 chloroplast and mitochondrial genomes provide insight into land plant evolution.</title>
        <authorList>
            <person name="Orton L.M."/>
            <person name="Fitzek E."/>
            <person name="Feng X."/>
            <person name="Grayburn W.S."/>
            <person name="Mower J.P."/>
            <person name="Liu K."/>
            <person name="Zhang C."/>
            <person name="Duvall M.R."/>
            <person name="Yin Y."/>
        </authorList>
    </citation>
    <scope>NUCLEOTIDE SEQUENCE</scope>
    <source>
        <strain evidence="6">UTEX 1559 mating type +</strain>
    </source>
</reference>
<keyword evidence="3" id="KW-0067">ATP-binding</keyword>
<dbReference type="Pfam" id="PF19263">
    <property type="entry name" value="DUF5906"/>
    <property type="match status" value="1"/>
</dbReference>
<feature type="compositionally biased region" description="Acidic residues" evidence="4">
    <location>
        <begin position="516"/>
        <end position="525"/>
    </location>
</feature>
<dbReference type="Pfam" id="PF08706">
    <property type="entry name" value="D5_N"/>
    <property type="match status" value="1"/>
</dbReference>
<dbReference type="InterPro" id="IPR014015">
    <property type="entry name" value="Helicase_SF3_DNA-vir"/>
</dbReference>
<evidence type="ECO:0000256" key="2">
    <source>
        <dbReference type="ARBA" id="ARBA00022801"/>
    </source>
</evidence>
<dbReference type="SUPFAM" id="SSF52540">
    <property type="entry name" value="P-loop containing nucleoside triphosphate hydrolases"/>
    <property type="match status" value="1"/>
</dbReference>
<dbReference type="InterPro" id="IPR027417">
    <property type="entry name" value="P-loop_NTPase"/>
</dbReference>
<dbReference type="RefSeq" id="YP_010736370.1">
    <property type="nucleotide sequence ID" value="NC_072974.1"/>
</dbReference>
<feature type="region of interest" description="Disordered" evidence="4">
    <location>
        <begin position="481"/>
        <end position="525"/>
    </location>
</feature>
<dbReference type="PANTHER" id="PTHR35372">
    <property type="entry name" value="ATP BINDING PROTEIN-RELATED"/>
    <property type="match status" value="1"/>
</dbReference>
<dbReference type="GO" id="GO:0016787">
    <property type="term" value="F:hydrolase activity"/>
    <property type="evidence" value="ECO:0007669"/>
    <property type="project" value="UniProtKB-KW"/>
</dbReference>
<feature type="domain" description="SF3 helicase" evidence="5">
    <location>
        <begin position="166"/>
        <end position="321"/>
    </location>
</feature>
<dbReference type="InterPro" id="IPR045455">
    <property type="entry name" value="NrS-1_pol-like_helicase"/>
</dbReference>
<organism evidence="6">
    <name type="scientific">Zygnema circumcarinatum</name>
    <name type="common">Green alga</name>
    <dbReference type="NCBI Taxonomy" id="35869"/>
    <lineage>
        <taxon>Eukaryota</taxon>
        <taxon>Viridiplantae</taxon>
        <taxon>Streptophyta</taxon>
        <taxon>Zygnematophyceae</taxon>
        <taxon>Zygnematophycidae</taxon>
        <taxon>Zygnematales</taxon>
        <taxon>Zygnemataceae</taxon>
        <taxon>Zygnema</taxon>
    </lineage>
</organism>
<keyword evidence="1" id="KW-0547">Nucleotide-binding</keyword>
<geneLocation type="mitochondrion" evidence="6"/>
<dbReference type="GeneID" id="79574848"/>